<evidence type="ECO:0000259" key="10">
    <source>
        <dbReference type="Pfam" id="PF01266"/>
    </source>
</evidence>
<dbReference type="InterPro" id="IPR017610">
    <property type="entry name" value="tRNA_S-uridine_synth_MnmC_C"/>
</dbReference>
<dbReference type="Gene3D" id="3.30.9.10">
    <property type="entry name" value="D-Amino Acid Oxidase, subunit A, domain 2"/>
    <property type="match status" value="1"/>
</dbReference>
<gene>
    <name evidence="11" type="primary">mnmC</name>
    <name evidence="11" type="ORF">LNQ82_09005</name>
</gene>
<dbReference type="PANTHER" id="PTHR13847">
    <property type="entry name" value="SARCOSINE DEHYDROGENASE-RELATED"/>
    <property type="match status" value="1"/>
</dbReference>
<dbReference type="Proteomes" id="UP001056819">
    <property type="component" value="Chromosome"/>
</dbReference>
<dbReference type="SUPFAM" id="SSF51905">
    <property type="entry name" value="FAD/NAD(P)-binding domain"/>
    <property type="match status" value="1"/>
</dbReference>
<keyword evidence="1" id="KW-0963">Cytoplasm</keyword>
<keyword evidence="4 11" id="KW-0808">Transferase</keyword>
<keyword evidence="7" id="KW-0274">FAD</keyword>
<dbReference type="EMBL" id="CP097501">
    <property type="protein sequence ID" value="URD68610.1"/>
    <property type="molecule type" value="Genomic_DNA"/>
</dbReference>
<evidence type="ECO:0000256" key="4">
    <source>
        <dbReference type="ARBA" id="ARBA00022679"/>
    </source>
</evidence>
<dbReference type="GO" id="GO:0004808">
    <property type="term" value="F:tRNA (5-methylaminomethyl-2-thiouridylate)(34)-methyltransferase activity"/>
    <property type="evidence" value="ECO:0007669"/>
    <property type="project" value="UniProtKB-EC"/>
</dbReference>
<proteinExistence type="predicted"/>
<dbReference type="GO" id="GO:0005737">
    <property type="term" value="C:cytoplasm"/>
    <property type="evidence" value="ECO:0007669"/>
    <property type="project" value="TreeGrafter"/>
</dbReference>
<keyword evidence="6" id="KW-0819">tRNA processing</keyword>
<dbReference type="NCBIfam" id="TIGR03197">
    <property type="entry name" value="MnmC_Cterm"/>
    <property type="match status" value="1"/>
</dbReference>
<feature type="domain" description="FAD dependent oxidoreductase" evidence="10">
    <location>
        <begin position="128"/>
        <end position="491"/>
    </location>
</feature>
<dbReference type="Pfam" id="PF01266">
    <property type="entry name" value="DAO"/>
    <property type="match status" value="1"/>
</dbReference>
<keyword evidence="9" id="KW-0511">Multifunctional enzyme</keyword>
<accession>A0AAE9HY32</accession>
<dbReference type="EC" id="2.1.1.61" evidence="11"/>
<dbReference type="AlphaFoldDB" id="A0AAE9HY32"/>
<evidence type="ECO:0000256" key="8">
    <source>
        <dbReference type="ARBA" id="ARBA00023002"/>
    </source>
</evidence>
<protein>
    <submittedName>
        <fullName evidence="11">FAD-dependent 5-carboxymethylaminomethyl-2-thiouridine(34) oxidoreductase MnmC</fullName>
        <ecNumber evidence="11">2.1.1.61</ecNumber>
    </submittedName>
</protein>
<dbReference type="Gene3D" id="3.50.50.60">
    <property type="entry name" value="FAD/NAD(P)-binding domain"/>
    <property type="match status" value="1"/>
</dbReference>
<evidence type="ECO:0000256" key="6">
    <source>
        <dbReference type="ARBA" id="ARBA00022694"/>
    </source>
</evidence>
<evidence type="ECO:0000313" key="12">
    <source>
        <dbReference type="Proteomes" id="UP001056819"/>
    </source>
</evidence>
<evidence type="ECO:0000313" key="11">
    <source>
        <dbReference type="EMBL" id="URD68610.1"/>
    </source>
</evidence>
<evidence type="ECO:0000256" key="5">
    <source>
        <dbReference type="ARBA" id="ARBA00022691"/>
    </source>
</evidence>
<dbReference type="InterPro" id="IPR006076">
    <property type="entry name" value="FAD-dep_OxRdtase"/>
</dbReference>
<dbReference type="GO" id="GO:0032259">
    <property type="term" value="P:methylation"/>
    <property type="evidence" value="ECO:0007669"/>
    <property type="project" value="UniProtKB-KW"/>
</dbReference>
<sequence length="524" mass="56791">MMILVWNNPPTVAELDAALQQYPMRPVQLLLCFQGAPPRYPLPTHSAPPLAHALHRATRCAQAATLSPPLPLLPQVDLRLIPHHETPYIHAYAQAHHLQWQTEALPQQPLPPEKPWLTVPSVAAVESVAVIGAGIAGAATAFELARHGVPVRVLEAADAPARAASGNRQGLLYAKISAHATAQTQLLLAGYGYTRLLLETLLPEREAWGSGGILHLNFNDAETRRHRQLAEQGAHHAHLYRAVTAAKASAIAGVPVTQDALYWQQGAWLHPPALVNALLVHENISLHTRCALQSAQHDGTYWQLHTTQGSFRASHLVLCCGAQSAEMDLLNGFPVRLIRGQTAVAAATPHSRRLRVALSGESYLAPAWRDAHTFGASFIANDGDSTWRDAEQHDNCLMLQQLHPDLAAELNAPAPFLRGHAAVRCDSRDHLPLVGALGDVDAMLQTYAALAKDKNYRIHSPCPYLPNVWANTAHGSRGLVTAPLCAAEIAAQILGLPAVLSHSLRHALHPNRLPIARLVRGEKD</sequence>
<dbReference type="PANTHER" id="PTHR13847:SF283">
    <property type="entry name" value="TRNA 5-METHYLAMINOMETHYL-2-THIOURIDINE BIOSYNTHESIS BIFUNCTIONAL PROTEIN MNMC"/>
    <property type="match status" value="1"/>
</dbReference>
<keyword evidence="5" id="KW-0949">S-adenosyl-L-methionine</keyword>
<dbReference type="GO" id="GO:0008033">
    <property type="term" value="P:tRNA processing"/>
    <property type="evidence" value="ECO:0007669"/>
    <property type="project" value="UniProtKB-KW"/>
</dbReference>
<keyword evidence="2 11" id="KW-0489">Methyltransferase</keyword>
<keyword evidence="3" id="KW-0285">Flavoprotein</keyword>
<dbReference type="InterPro" id="IPR036188">
    <property type="entry name" value="FAD/NAD-bd_sf"/>
</dbReference>
<name>A0AAE9HY32_9NEIS</name>
<evidence type="ECO:0000256" key="2">
    <source>
        <dbReference type="ARBA" id="ARBA00022603"/>
    </source>
</evidence>
<reference evidence="11" key="1">
    <citation type="submission" date="2022-05" db="EMBL/GenBank/DDBJ databases">
        <title>Alysiella filiformis genome sequencing.</title>
        <authorList>
            <person name="Viehboeck T."/>
        </authorList>
    </citation>
    <scope>NUCLEOTIDE SEQUENCE</scope>
    <source>
        <strain evidence="11">DSM 2580</strain>
    </source>
</reference>
<evidence type="ECO:0000256" key="1">
    <source>
        <dbReference type="ARBA" id="ARBA00022490"/>
    </source>
</evidence>
<evidence type="ECO:0000256" key="3">
    <source>
        <dbReference type="ARBA" id="ARBA00022630"/>
    </source>
</evidence>
<organism evidence="11 12">
    <name type="scientific">Conchiformibius steedae DSM 2580</name>
    <dbReference type="NCBI Taxonomy" id="1121352"/>
    <lineage>
        <taxon>Bacteria</taxon>
        <taxon>Pseudomonadati</taxon>
        <taxon>Pseudomonadota</taxon>
        <taxon>Betaproteobacteria</taxon>
        <taxon>Neisseriales</taxon>
        <taxon>Neisseriaceae</taxon>
        <taxon>Conchiformibius</taxon>
    </lineage>
</organism>
<dbReference type="GO" id="GO:0016645">
    <property type="term" value="F:oxidoreductase activity, acting on the CH-NH group of donors"/>
    <property type="evidence" value="ECO:0007669"/>
    <property type="project" value="InterPro"/>
</dbReference>
<evidence type="ECO:0000256" key="7">
    <source>
        <dbReference type="ARBA" id="ARBA00022827"/>
    </source>
</evidence>
<dbReference type="PRINTS" id="PR00420">
    <property type="entry name" value="RNGMNOXGNASE"/>
</dbReference>
<evidence type="ECO:0000256" key="9">
    <source>
        <dbReference type="ARBA" id="ARBA00023268"/>
    </source>
</evidence>
<keyword evidence="8" id="KW-0560">Oxidoreductase</keyword>